<organism evidence="1 2">
    <name type="scientific">Apatococcus lobatus</name>
    <dbReference type="NCBI Taxonomy" id="904363"/>
    <lineage>
        <taxon>Eukaryota</taxon>
        <taxon>Viridiplantae</taxon>
        <taxon>Chlorophyta</taxon>
        <taxon>core chlorophytes</taxon>
        <taxon>Trebouxiophyceae</taxon>
        <taxon>Chlorellales</taxon>
        <taxon>Chlorellaceae</taxon>
        <taxon>Apatococcus</taxon>
    </lineage>
</organism>
<dbReference type="AlphaFoldDB" id="A0AAW1RWM3"/>
<keyword evidence="2" id="KW-1185">Reference proteome</keyword>
<sequence length="418" mass="43203">MLRSFATGILQARSAFTLLRAHPNQVHSLALKSGSSAAGYTAGVHASGQQLSDRWEVPAGSDLRISTRSPAAVRVVFGEPDAVSVQVDWKAPAGSLPRFALHKATATCIEVSEAVVESDIPATIHAQIPARFCSLELATAGGDVRLEGLQEARLAIRSNGGSVDVGKVRATQATISTGTPGASTPGGSLVGNLTAASANIWTNGGGIHLSKLLGKQLSVSAARESVADQPEVQDPGAEVRIDAAYAEHLFVDSGGLKLAVGELNCRPGSAMLHSGGGGLEVSGLDGSALLQSGGGPVQVRLHKNALSVHANSEGADITCFIPPDLTGHLSLLGRRLFLPPDVQASEGLQGRRLWNVAQLQGSQQGTDRITGQQPMELSNSSEEAQIAGITLDAGLWGCITVQQQSWLAAIAVKQGIKE</sequence>
<dbReference type="PANTHER" id="PTHR34094:SF1">
    <property type="entry name" value="PROTEIN FAM185A"/>
    <property type="match status" value="1"/>
</dbReference>
<evidence type="ECO:0000313" key="2">
    <source>
        <dbReference type="Proteomes" id="UP001438707"/>
    </source>
</evidence>
<dbReference type="Proteomes" id="UP001438707">
    <property type="component" value="Unassembled WGS sequence"/>
</dbReference>
<evidence type="ECO:0008006" key="3">
    <source>
        <dbReference type="Google" id="ProtNLM"/>
    </source>
</evidence>
<dbReference type="PANTHER" id="PTHR34094">
    <property type="match status" value="1"/>
</dbReference>
<accession>A0AAW1RWM3</accession>
<name>A0AAW1RWM3_9CHLO</name>
<reference evidence="1 2" key="1">
    <citation type="journal article" date="2024" name="Nat. Commun.">
        <title>Phylogenomics reveals the evolutionary origins of lichenization in chlorophyte algae.</title>
        <authorList>
            <person name="Puginier C."/>
            <person name="Libourel C."/>
            <person name="Otte J."/>
            <person name="Skaloud P."/>
            <person name="Haon M."/>
            <person name="Grisel S."/>
            <person name="Petersen M."/>
            <person name="Berrin J.G."/>
            <person name="Delaux P.M."/>
            <person name="Dal Grande F."/>
            <person name="Keller J."/>
        </authorList>
    </citation>
    <scope>NUCLEOTIDE SEQUENCE [LARGE SCALE GENOMIC DNA]</scope>
    <source>
        <strain evidence="1 2">SAG 2145</strain>
    </source>
</reference>
<evidence type="ECO:0000313" key="1">
    <source>
        <dbReference type="EMBL" id="KAK9837808.1"/>
    </source>
</evidence>
<gene>
    <name evidence="1" type="ORF">WJX74_005578</name>
</gene>
<dbReference type="EMBL" id="JALJOS010000006">
    <property type="protein sequence ID" value="KAK9837808.1"/>
    <property type="molecule type" value="Genomic_DNA"/>
</dbReference>
<comment type="caution">
    <text evidence="1">The sequence shown here is derived from an EMBL/GenBank/DDBJ whole genome shotgun (WGS) entry which is preliminary data.</text>
</comment>
<protein>
    <recommendedName>
        <fullName evidence="3">Adhesin domain-containing protein</fullName>
    </recommendedName>
</protein>
<proteinExistence type="predicted"/>